<organism evidence="1 2">
    <name type="scientific">Acinetobacter soli</name>
    <dbReference type="NCBI Taxonomy" id="487316"/>
    <lineage>
        <taxon>Bacteria</taxon>
        <taxon>Pseudomonadati</taxon>
        <taxon>Pseudomonadota</taxon>
        <taxon>Gammaproteobacteria</taxon>
        <taxon>Moraxellales</taxon>
        <taxon>Moraxellaceae</taxon>
        <taxon>Acinetobacter</taxon>
    </lineage>
</organism>
<gene>
    <name evidence="1" type="ORF">BEN76_03120</name>
</gene>
<evidence type="ECO:0008006" key="3">
    <source>
        <dbReference type="Google" id="ProtNLM"/>
    </source>
</evidence>
<reference evidence="1 2" key="1">
    <citation type="submission" date="2016-08" db="EMBL/GenBank/DDBJ databases">
        <title>Complete genome sequence of Acinetobacter baylyi strain GFJ2.</title>
        <authorList>
            <person name="Tabata M."/>
            <person name="Kuboki S."/>
            <person name="Gibu N."/>
            <person name="Kinouchi Y."/>
            <person name="Vangnai A."/>
            <person name="Kasai D."/>
            <person name="Fukuda M."/>
        </authorList>
    </citation>
    <scope>NUCLEOTIDE SEQUENCE [LARGE SCALE GENOMIC DNA]</scope>
    <source>
        <strain evidence="1 2">GFJ2</strain>
    </source>
</reference>
<name>A0A1P8EFU0_9GAMM</name>
<protein>
    <recommendedName>
        <fullName evidence="3">DUF1833 domain-containing protein</fullName>
    </recommendedName>
</protein>
<dbReference type="KEGG" id="asol:BEN76_03120"/>
<sequence>MADSDYAQFFLNSKRSIYRIECVELMHPSFSKIYRITPSDDDGVTVKHNASSDAFFYEYLHASIERSGVMGDLDQSITVTIAGLGDVLPDEFDRIANGEFTKEKPIINYRLYSSDNLNKPEFELLGLQLNGVAEKDNQAVFKGEAPKLNTAKTGEIYSLDENDCPDLRGAL</sequence>
<evidence type="ECO:0000313" key="2">
    <source>
        <dbReference type="Proteomes" id="UP000185674"/>
    </source>
</evidence>
<dbReference type="EMBL" id="CP016896">
    <property type="protein sequence ID" value="APV35066.1"/>
    <property type="molecule type" value="Genomic_DNA"/>
</dbReference>
<dbReference type="RefSeq" id="WP_076032226.1">
    <property type="nucleotide sequence ID" value="NZ_CP016896.1"/>
</dbReference>
<accession>A0A1P8EFU0</accession>
<dbReference type="Proteomes" id="UP000185674">
    <property type="component" value="Chromosome"/>
</dbReference>
<evidence type="ECO:0000313" key="1">
    <source>
        <dbReference type="EMBL" id="APV35066.1"/>
    </source>
</evidence>
<dbReference type="AlphaFoldDB" id="A0A1P8EFU0"/>
<dbReference type="STRING" id="487316.BEN76_03120"/>
<proteinExistence type="predicted"/>